<comment type="caution">
    <text evidence="1">The sequence shown here is derived from an EMBL/GenBank/DDBJ whole genome shotgun (WGS) entry which is preliminary data.</text>
</comment>
<protein>
    <submittedName>
        <fullName evidence="1">Uncharacterized protein</fullName>
    </submittedName>
</protein>
<dbReference type="RefSeq" id="WP_222578570.1">
    <property type="nucleotide sequence ID" value="NZ_JAHVHU010000003.1"/>
</dbReference>
<keyword evidence="2" id="KW-1185">Reference proteome</keyword>
<sequence length="82" mass="9330">MKTMPFSIELSDEAEVDFDIFPIITALLRLEILSSRNRGRYPMPGKLHIEPHTGFSIEMISIPRLHYACRGLFSLNPIRGTA</sequence>
<organism evidence="1 2">
    <name type="scientific">Membranihabitans marinus</name>
    <dbReference type="NCBI Taxonomy" id="1227546"/>
    <lineage>
        <taxon>Bacteria</taxon>
        <taxon>Pseudomonadati</taxon>
        <taxon>Bacteroidota</taxon>
        <taxon>Saprospiria</taxon>
        <taxon>Saprospirales</taxon>
        <taxon>Saprospiraceae</taxon>
        <taxon>Membranihabitans</taxon>
    </lineage>
</organism>
<dbReference type="AlphaFoldDB" id="A0A953HV23"/>
<evidence type="ECO:0000313" key="1">
    <source>
        <dbReference type="EMBL" id="MBY5957046.1"/>
    </source>
</evidence>
<accession>A0A953HV23</accession>
<dbReference type="Proteomes" id="UP000753961">
    <property type="component" value="Unassembled WGS sequence"/>
</dbReference>
<evidence type="ECO:0000313" key="2">
    <source>
        <dbReference type="Proteomes" id="UP000753961"/>
    </source>
</evidence>
<proteinExistence type="predicted"/>
<dbReference type="EMBL" id="JAHVHU010000003">
    <property type="protein sequence ID" value="MBY5957046.1"/>
    <property type="molecule type" value="Genomic_DNA"/>
</dbReference>
<reference evidence="1" key="1">
    <citation type="submission" date="2021-06" db="EMBL/GenBank/DDBJ databases">
        <title>44 bacteria genomes isolated from Dapeng, Shenzhen.</title>
        <authorList>
            <person name="Zheng W."/>
            <person name="Yu S."/>
            <person name="Huang Y."/>
        </authorList>
    </citation>
    <scope>NUCLEOTIDE SEQUENCE</scope>
    <source>
        <strain evidence="1">DP5N28-2</strain>
    </source>
</reference>
<gene>
    <name evidence="1" type="ORF">KUV50_02790</name>
</gene>
<name>A0A953HV23_9BACT</name>